<reference evidence="2" key="1">
    <citation type="submission" date="2023-08" db="EMBL/GenBank/DDBJ databases">
        <title>Pelteobagrus vachellii genome.</title>
        <authorList>
            <person name="Liu H."/>
        </authorList>
    </citation>
    <scope>NUCLEOTIDE SEQUENCE</scope>
    <source>
        <strain evidence="2">PRFRI_2022a</strain>
        <tissue evidence="2">Muscle</tissue>
    </source>
</reference>
<name>A0AA88TBE4_TACVA</name>
<dbReference type="EMBL" id="JAVHJS010000001">
    <property type="protein sequence ID" value="KAK2869629.1"/>
    <property type="molecule type" value="Genomic_DNA"/>
</dbReference>
<feature type="compositionally biased region" description="Basic and acidic residues" evidence="1">
    <location>
        <begin position="20"/>
        <end position="33"/>
    </location>
</feature>
<evidence type="ECO:0000313" key="3">
    <source>
        <dbReference type="Proteomes" id="UP001187315"/>
    </source>
</evidence>
<evidence type="ECO:0000256" key="1">
    <source>
        <dbReference type="SAM" id="MobiDB-lite"/>
    </source>
</evidence>
<organism evidence="2 3">
    <name type="scientific">Tachysurus vachellii</name>
    <name type="common">Darkbarbel catfish</name>
    <name type="synonym">Pelteobagrus vachellii</name>
    <dbReference type="NCBI Taxonomy" id="175792"/>
    <lineage>
        <taxon>Eukaryota</taxon>
        <taxon>Metazoa</taxon>
        <taxon>Chordata</taxon>
        <taxon>Craniata</taxon>
        <taxon>Vertebrata</taxon>
        <taxon>Euteleostomi</taxon>
        <taxon>Actinopterygii</taxon>
        <taxon>Neopterygii</taxon>
        <taxon>Teleostei</taxon>
        <taxon>Ostariophysi</taxon>
        <taxon>Siluriformes</taxon>
        <taxon>Bagridae</taxon>
        <taxon>Tachysurus</taxon>
    </lineage>
</organism>
<comment type="caution">
    <text evidence="2">The sequence shown here is derived from an EMBL/GenBank/DDBJ whole genome shotgun (WGS) entry which is preliminary data.</text>
</comment>
<sequence length="100" mass="11032">MRGSRERRLKLATKTSSRGKRADNEVQRGRGSERVQAGGRRNVHGGSQVAVVLVLVEVGRQCKAAVPQAFSHPAWVRDLGRLLSGIDQQSSGSWHQILEY</sequence>
<protein>
    <submittedName>
        <fullName evidence="2">Uncharacterized protein</fullName>
    </submittedName>
</protein>
<keyword evidence="3" id="KW-1185">Reference proteome</keyword>
<dbReference type="Proteomes" id="UP001187315">
    <property type="component" value="Unassembled WGS sequence"/>
</dbReference>
<proteinExistence type="predicted"/>
<feature type="region of interest" description="Disordered" evidence="1">
    <location>
        <begin position="1"/>
        <end position="41"/>
    </location>
</feature>
<evidence type="ECO:0000313" key="2">
    <source>
        <dbReference type="EMBL" id="KAK2869629.1"/>
    </source>
</evidence>
<gene>
    <name evidence="2" type="ORF">Q7C36_001500</name>
</gene>
<accession>A0AA88TBE4</accession>
<dbReference type="AlphaFoldDB" id="A0AA88TBE4"/>